<gene>
    <name evidence="1" type="ORF">HPP92_013001</name>
</gene>
<evidence type="ECO:0000313" key="2">
    <source>
        <dbReference type="Proteomes" id="UP000639772"/>
    </source>
</evidence>
<organism evidence="1 2">
    <name type="scientific">Vanilla planifolia</name>
    <name type="common">Vanilla</name>
    <dbReference type="NCBI Taxonomy" id="51239"/>
    <lineage>
        <taxon>Eukaryota</taxon>
        <taxon>Viridiplantae</taxon>
        <taxon>Streptophyta</taxon>
        <taxon>Embryophyta</taxon>
        <taxon>Tracheophyta</taxon>
        <taxon>Spermatophyta</taxon>
        <taxon>Magnoliopsida</taxon>
        <taxon>Liliopsida</taxon>
        <taxon>Asparagales</taxon>
        <taxon>Orchidaceae</taxon>
        <taxon>Vanilloideae</taxon>
        <taxon>Vanilleae</taxon>
        <taxon>Vanilla</taxon>
    </lineage>
</organism>
<name>A0A835UY29_VANPL</name>
<proteinExistence type="predicted"/>
<sequence>MSIWSVVRFAPLELKKLHSIFWTESETLGPALVSRRTHAVRTVEKKNENENGEVISEAVGAASSDGATSARVRRARRWGGPLRTSPSAPAALPFRTYCQRVAPYANEDHVRNRIPRDPLNLPMLIVQCSLFNAHHFARHHKLLITNSLSFACIIIKPVLQPTLSHKNQLQCIEQNILCHEIEDDYSILKNDAIKGKSDNFLIQ</sequence>
<reference evidence="1 2" key="1">
    <citation type="journal article" date="2020" name="Nat. Food">
        <title>A phased Vanilla planifolia genome enables genetic improvement of flavour and production.</title>
        <authorList>
            <person name="Hasing T."/>
            <person name="Tang H."/>
            <person name="Brym M."/>
            <person name="Khazi F."/>
            <person name="Huang T."/>
            <person name="Chambers A.H."/>
        </authorList>
    </citation>
    <scope>NUCLEOTIDE SEQUENCE [LARGE SCALE GENOMIC DNA]</scope>
    <source>
        <tissue evidence="1">Leaf</tissue>
    </source>
</reference>
<comment type="caution">
    <text evidence="1">The sequence shown here is derived from an EMBL/GenBank/DDBJ whole genome shotgun (WGS) entry which is preliminary data.</text>
</comment>
<dbReference type="AlphaFoldDB" id="A0A835UY29"/>
<accession>A0A835UY29</accession>
<protein>
    <submittedName>
        <fullName evidence="1">Uncharacterized protein</fullName>
    </submittedName>
</protein>
<evidence type="ECO:0000313" key="1">
    <source>
        <dbReference type="EMBL" id="KAG0478282.1"/>
    </source>
</evidence>
<dbReference type="Proteomes" id="UP000639772">
    <property type="component" value="Chromosome 6"/>
</dbReference>
<dbReference type="EMBL" id="JADCNM010000006">
    <property type="protein sequence ID" value="KAG0478282.1"/>
    <property type="molecule type" value="Genomic_DNA"/>
</dbReference>